<dbReference type="AlphaFoldDB" id="A0A3Q3CQ67"/>
<evidence type="ECO:0000256" key="1">
    <source>
        <dbReference type="SAM" id="SignalP"/>
    </source>
</evidence>
<dbReference type="OMA" id="SCEQVRC"/>
<keyword evidence="1" id="KW-0732">Signal</keyword>
<evidence type="ECO:0000313" key="2">
    <source>
        <dbReference type="Ensembl" id="ENSHBUP00000027912.1"/>
    </source>
</evidence>
<keyword evidence="3" id="KW-1185">Reference proteome</keyword>
<evidence type="ECO:0000313" key="3">
    <source>
        <dbReference type="Proteomes" id="UP000264840"/>
    </source>
</evidence>
<reference evidence="2" key="2">
    <citation type="submission" date="2025-09" db="UniProtKB">
        <authorList>
            <consortium name="Ensembl"/>
        </authorList>
    </citation>
    <scope>IDENTIFICATION</scope>
</reference>
<accession>A0A3Q3CQ67</accession>
<feature type="chain" id="PRO_5018789752" evidence="1">
    <location>
        <begin position="22"/>
        <end position="78"/>
    </location>
</feature>
<organism evidence="2 3">
    <name type="scientific">Haplochromis burtoni</name>
    <name type="common">Burton's mouthbrooder</name>
    <name type="synonym">Chromis burtoni</name>
    <dbReference type="NCBI Taxonomy" id="8153"/>
    <lineage>
        <taxon>Eukaryota</taxon>
        <taxon>Metazoa</taxon>
        <taxon>Chordata</taxon>
        <taxon>Craniata</taxon>
        <taxon>Vertebrata</taxon>
        <taxon>Euteleostomi</taxon>
        <taxon>Actinopterygii</taxon>
        <taxon>Neopterygii</taxon>
        <taxon>Teleostei</taxon>
        <taxon>Neoteleostei</taxon>
        <taxon>Acanthomorphata</taxon>
        <taxon>Ovalentaria</taxon>
        <taxon>Cichlomorphae</taxon>
        <taxon>Cichliformes</taxon>
        <taxon>Cichlidae</taxon>
        <taxon>African cichlids</taxon>
        <taxon>Pseudocrenilabrinae</taxon>
        <taxon>Haplochromini</taxon>
        <taxon>Haplochromis</taxon>
    </lineage>
</organism>
<sequence length="78" mass="8730">LAIALLTWTLVFFILLLPVKSSQFLPLSPASRATAWNPGLTQTSVAHFPLLIFSCEQVRCSGEFLSQALKKEFFPFLM</sequence>
<dbReference type="GeneTree" id="ENSGT00940000178935"/>
<dbReference type="Proteomes" id="UP000264840">
    <property type="component" value="Unplaced"/>
</dbReference>
<dbReference type="Ensembl" id="ENSHBUT00000016598.1">
    <property type="protein sequence ID" value="ENSHBUP00000027912.1"/>
    <property type="gene ID" value="ENSHBUG00000011395.1"/>
</dbReference>
<reference evidence="2" key="1">
    <citation type="submission" date="2025-08" db="UniProtKB">
        <authorList>
            <consortium name="Ensembl"/>
        </authorList>
    </citation>
    <scope>IDENTIFICATION</scope>
</reference>
<feature type="signal peptide" evidence="1">
    <location>
        <begin position="1"/>
        <end position="21"/>
    </location>
</feature>
<name>A0A3Q3CQ67_HAPBU</name>
<proteinExistence type="predicted"/>
<protein>
    <submittedName>
        <fullName evidence="2">Uncharacterized protein</fullName>
    </submittedName>
</protein>